<feature type="domain" description="VOC" evidence="1">
    <location>
        <begin position="3"/>
        <end position="108"/>
    </location>
</feature>
<gene>
    <name evidence="2" type="ORF">DDE20_15790</name>
</gene>
<dbReference type="GO" id="GO:0051213">
    <property type="term" value="F:dioxygenase activity"/>
    <property type="evidence" value="ECO:0007669"/>
    <property type="project" value="UniProtKB-KW"/>
</dbReference>
<protein>
    <submittedName>
        <fullName evidence="2">Extradiol dioxygenase</fullName>
    </submittedName>
</protein>
<dbReference type="RefSeq" id="WP_116559493.1">
    <property type="nucleotide sequence ID" value="NZ_QDKM01000009.1"/>
</dbReference>
<proteinExistence type="predicted"/>
<dbReference type="PROSITE" id="PS51819">
    <property type="entry name" value="VOC"/>
    <property type="match status" value="1"/>
</dbReference>
<keyword evidence="3" id="KW-1185">Reference proteome</keyword>
<evidence type="ECO:0000313" key="3">
    <source>
        <dbReference type="Proteomes" id="UP000245911"/>
    </source>
</evidence>
<dbReference type="AlphaFoldDB" id="A0A2T8HQT0"/>
<dbReference type="Pfam" id="PF00903">
    <property type="entry name" value="Glyoxalase"/>
    <property type="match status" value="1"/>
</dbReference>
<dbReference type="SUPFAM" id="SSF54593">
    <property type="entry name" value="Glyoxalase/Bleomycin resistance protein/Dihydroxybiphenyl dioxygenase"/>
    <property type="match status" value="1"/>
</dbReference>
<dbReference type="InterPro" id="IPR004360">
    <property type="entry name" value="Glyas_Fos-R_dOase_dom"/>
</dbReference>
<sequence>MFSGTHIIIYSTDPQADRACLRDTLGLSFVDAGDGWLIFALPAAAEVAIHPHATSGAQEVYLICEDITATCDALEAAGLPSEPPSDEGWGILSGFTLPGGSRLRFYQPRHARPTG</sequence>
<keyword evidence="2" id="KW-0223">Dioxygenase</keyword>
<dbReference type="OrthoDB" id="4725692at2"/>
<evidence type="ECO:0000259" key="1">
    <source>
        <dbReference type="PROSITE" id="PS51819"/>
    </source>
</evidence>
<keyword evidence="2" id="KW-0560">Oxidoreductase</keyword>
<dbReference type="Gene3D" id="3.10.180.10">
    <property type="entry name" value="2,3-Dihydroxybiphenyl 1,2-Dioxygenase, domain 1"/>
    <property type="match status" value="1"/>
</dbReference>
<name>A0A2T8HQT0_9RHOB</name>
<comment type="caution">
    <text evidence="2">The sequence shown here is derived from an EMBL/GenBank/DDBJ whole genome shotgun (WGS) entry which is preliminary data.</text>
</comment>
<organism evidence="2 3">
    <name type="scientific">Pararhodobacter oceanensis</name>
    <dbReference type="NCBI Taxonomy" id="2172121"/>
    <lineage>
        <taxon>Bacteria</taxon>
        <taxon>Pseudomonadati</taxon>
        <taxon>Pseudomonadota</taxon>
        <taxon>Alphaproteobacteria</taxon>
        <taxon>Rhodobacterales</taxon>
        <taxon>Paracoccaceae</taxon>
        <taxon>Pararhodobacter</taxon>
    </lineage>
</organism>
<accession>A0A2T8HQT0</accession>
<dbReference type="EMBL" id="QDKM01000009">
    <property type="protein sequence ID" value="PVH27765.1"/>
    <property type="molecule type" value="Genomic_DNA"/>
</dbReference>
<dbReference type="InterPro" id="IPR037523">
    <property type="entry name" value="VOC_core"/>
</dbReference>
<dbReference type="InterPro" id="IPR029068">
    <property type="entry name" value="Glyas_Bleomycin-R_OHBP_Dase"/>
</dbReference>
<dbReference type="Proteomes" id="UP000245911">
    <property type="component" value="Unassembled WGS sequence"/>
</dbReference>
<evidence type="ECO:0000313" key="2">
    <source>
        <dbReference type="EMBL" id="PVH27765.1"/>
    </source>
</evidence>
<dbReference type="CDD" id="cd06587">
    <property type="entry name" value="VOC"/>
    <property type="match status" value="1"/>
</dbReference>
<reference evidence="2 3" key="1">
    <citation type="submission" date="2018-04" db="EMBL/GenBank/DDBJ databases">
        <title>Pararhodobacter oceanense sp. nov., isolated from marine intertidal sediment.</title>
        <authorList>
            <person name="Wang X.-L."/>
            <person name="Du Z.-J."/>
        </authorList>
    </citation>
    <scope>NUCLEOTIDE SEQUENCE [LARGE SCALE GENOMIC DNA]</scope>
    <source>
        <strain evidence="2 3">AM505</strain>
    </source>
</reference>